<dbReference type="GO" id="GO:0046872">
    <property type="term" value="F:metal ion binding"/>
    <property type="evidence" value="ECO:0007669"/>
    <property type="project" value="UniProtKB-UniRule"/>
</dbReference>
<dbReference type="InterPro" id="IPR004035">
    <property type="entry name" value="Endouclease-III_FeS-bd_BS"/>
</dbReference>
<evidence type="ECO:0000256" key="3">
    <source>
        <dbReference type="ARBA" id="ARBA00008343"/>
    </source>
</evidence>
<evidence type="ECO:0000256" key="5">
    <source>
        <dbReference type="ARBA" id="ARBA00022023"/>
    </source>
</evidence>
<dbReference type="Gene3D" id="1.10.340.30">
    <property type="entry name" value="Hypothetical protein, domain 2"/>
    <property type="match status" value="1"/>
</dbReference>
<dbReference type="Gene3D" id="1.10.1670.10">
    <property type="entry name" value="Helix-hairpin-Helix base-excision DNA repair enzymes (C-terminal)"/>
    <property type="match status" value="1"/>
</dbReference>
<keyword evidence="10 14" id="KW-0408">Iron</keyword>
<comment type="function">
    <text evidence="2">Adenine glycosylase active on G-A mispairs. MutY also corrects error-prone DNA synthesis past GO lesions which are due to the oxidatively damaged form of guanine: 7,8-dihydro-8-oxoguanine (8-oxo-dGTP).</text>
</comment>
<dbReference type="GO" id="GO:0034039">
    <property type="term" value="F:8-oxo-7,8-dihydroguanine DNA N-glycosylase activity"/>
    <property type="evidence" value="ECO:0007669"/>
    <property type="project" value="TreeGrafter"/>
</dbReference>
<dbReference type="InterPro" id="IPR011257">
    <property type="entry name" value="DNA_glycosylase"/>
</dbReference>
<protein>
    <recommendedName>
        <fullName evidence="5 14">Adenine DNA glycosylase</fullName>
        <ecNumber evidence="4 14">3.2.2.31</ecNumber>
    </recommendedName>
</protein>
<evidence type="ECO:0000256" key="11">
    <source>
        <dbReference type="ARBA" id="ARBA00023014"/>
    </source>
</evidence>
<dbReference type="GO" id="GO:0006298">
    <property type="term" value="P:mismatch repair"/>
    <property type="evidence" value="ECO:0007669"/>
    <property type="project" value="TreeGrafter"/>
</dbReference>
<organism evidence="16 17">
    <name type="scientific">Steroidobacter agaridevorans</name>
    <dbReference type="NCBI Taxonomy" id="2695856"/>
    <lineage>
        <taxon>Bacteria</taxon>
        <taxon>Pseudomonadati</taxon>
        <taxon>Pseudomonadota</taxon>
        <taxon>Gammaproteobacteria</taxon>
        <taxon>Steroidobacterales</taxon>
        <taxon>Steroidobacteraceae</taxon>
        <taxon>Steroidobacter</taxon>
    </lineage>
</organism>
<evidence type="ECO:0000313" key="16">
    <source>
        <dbReference type="EMBL" id="GFE78762.1"/>
    </source>
</evidence>
<comment type="catalytic activity">
    <reaction evidence="1 14">
        <text>Hydrolyzes free adenine bases from 7,8-dihydro-8-oxoguanine:adenine mismatched double-stranded DNA, leaving an apurinic site.</text>
        <dbReference type="EC" id="3.2.2.31"/>
    </reaction>
</comment>
<dbReference type="InterPro" id="IPR000445">
    <property type="entry name" value="HhH_motif"/>
</dbReference>
<dbReference type="NCBIfam" id="NF008132">
    <property type="entry name" value="PRK10880.1"/>
    <property type="match status" value="1"/>
</dbReference>
<dbReference type="InterPro" id="IPR044298">
    <property type="entry name" value="MIG/MutY"/>
</dbReference>
<keyword evidence="13 14" id="KW-0326">Glycosidase</keyword>
<dbReference type="EMBL" id="BLJN01000001">
    <property type="protein sequence ID" value="GFE78762.1"/>
    <property type="molecule type" value="Genomic_DNA"/>
</dbReference>
<keyword evidence="11" id="KW-0411">Iron-sulfur</keyword>
<dbReference type="GO" id="GO:0006284">
    <property type="term" value="P:base-excision repair"/>
    <property type="evidence" value="ECO:0007669"/>
    <property type="project" value="UniProtKB-UniRule"/>
</dbReference>
<dbReference type="GO" id="GO:0035485">
    <property type="term" value="F:adenine/guanine mispair binding"/>
    <property type="evidence" value="ECO:0007669"/>
    <property type="project" value="TreeGrafter"/>
</dbReference>
<dbReference type="SMART" id="SM00478">
    <property type="entry name" value="ENDO3c"/>
    <property type="match status" value="1"/>
</dbReference>
<keyword evidence="12" id="KW-0234">DNA repair</keyword>
<comment type="caution">
    <text evidence="16">The sequence shown here is derived from an EMBL/GenBank/DDBJ whole genome shotgun (WGS) entry which is preliminary data.</text>
</comment>
<dbReference type="AlphaFoldDB" id="A0A829Y832"/>
<dbReference type="SUPFAM" id="SSF48150">
    <property type="entry name" value="DNA-glycosylase"/>
    <property type="match status" value="1"/>
</dbReference>
<evidence type="ECO:0000256" key="6">
    <source>
        <dbReference type="ARBA" id="ARBA00022485"/>
    </source>
</evidence>
<dbReference type="InterPro" id="IPR003265">
    <property type="entry name" value="HhH-GPD_domain"/>
</dbReference>
<dbReference type="CDD" id="cd03431">
    <property type="entry name" value="NUDIX_DNA_Glycosylase_C-MutY"/>
    <property type="match status" value="1"/>
</dbReference>
<dbReference type="NCBIfam" id="TIGR01084">
    <property type="entry name" value="mutY"/>
    <property type="match status" value="1"/>
</dbReference>
<evidence type="ECO:0000256" key="4">
    <source>
        <dbReference type="ARBA" id="ARBA00012045"/>
    </source>
</evidence>
<dbReference type="InterPro" id="IPR005760">
    <property type="entry name" value="A/G_AdeGlyc_MutY"/>
</dbReference>
<dbReference type="PANTHER" id="PTHR42944">
    <property type="entry name" value="ADENINE DNA GLYCOSYLASE"/>
    <property type="match status" value="1"/>
</dbReference>
<comment type="similarity">
    <text evidence="3 14">Belongs to the Nth/MutY family.</text>
</comment>
<dbReference type="EC" id="3.2.2.31" evidence="4 14"/>
<evidence type="ECO:0000313" key="17">
    <source>
        <dbReference type="Proteomes" id="UP000445000"/>
    </source>
</evidence>
<evidence type="ECO:0000256" key="14">
    <source>
        <dbReference type="RuleBase" id="RU365096"/>
    </source>
</evidence>
<dbReference type="InterPro" id="IPR023170">
    <property type="entry name" value="HhH_base_excis_C"/>
</dbReference>
<evidence type="ECO:0000256" key="7">
    <source>
        <dbReference type="ARBA" id="ARBA00022723"/>
    </source>
</evidence>
<dbReference type="Proteomes" id="UP000445000">
    <property type="component" value="Unassembled WGS sequence"/>
</dbReference>
<dbReference type="CDD" id="cd00056">
    <property type="entry name" value="ENDO3c"/>
    <property type="match status" value="1"/>
</dbReference>
<dbReference type="PANTHER" id="PTHR42944:SF1">
    <property type="entry name" value="ADENINE DNA GLYCOSYLASE"/>
    <property type="match status" value="1"/>
</dbReference>
<evidence type="ECO:0000256" key="12">
    <source>
        <dbReference type="ARBA" id="ARBA00023204"/>
    </source>
</evidence>
<evidence type="ECO:0000259" key="15">
    <source>
        <dbReference type="SMART" id="SM00478"/>
    </source>
</evidence>
<reference evidence="17" key="1">
    <citation type="submission" date="2020-01" db="EMBL/GenBank/DDBJ databases">
        <title>'Steroidobacter agaridevorans' sp. nov., agar-degrading bacteria isolated from rhizosphere soils.</title>
        <authorList>
            <person name="Ikenaga M."/>
            <person name="Kataoka M."/>
            <person name="Murouchi A."/>
            <person name="Katsuragi S."/>
            <person name="Sakai M."/>
        </authorList>
    </citation>
    <scope>NUCLEOTIDE SEQUENCE [LARGE SCALE GENOMIC DNA]</scope>
    <source>
        <strain evidence="17">YU21-B</strain>
    </source>
</reference>
<evidence type="ECO:0000256" key="2">
    <source>
        <dbReference type="ARBA" id="ARBA00002933"/>
    </source>
</evidence>
<keyword evidence="9" id="KW-0378">Hydrolase</keyword>
<sequence>MVRVSRRHGIIPAMPAAAKPAIANQLTLSDATERGRAGAARPAGEKFASALLAWFDIHGRRHLPWQQQITPYRVWISEIMLQQTQVATVIPYYERFMQRFPDVRALAGADDDEVLHLWTGLGYYARARNLLKAARTIVAEHGGEFPETLDAVQALPGIGRSTAGAILAISKSQRHPILDGNVKRVLTRCFGIEGFPGETAVERELWSIADDCTPAERVAHYTQAIMDLGATVCVRSRPACVVCPMHEFCVARREGMQAILPTPKPRKERPERAAYAAILQRADGAVLLERRPPTGIWGGLWTFPQFDTREDASAWMERRTGDSSLATQALPPYSHSFTHFDLTLQPLLVRDAREQPAIADAERYCWYDVKQPAKIGLAKPAVDLIRGLTEQS</sequence>
<dbReference type="PROSITE" id="PS00764">
    <property type="entry name" value="ENDONUCLEASE_III_1"/>
    <property type="match status" value="1"/>
</dbReference>
<dbReference type="InterPro" id="IPR015797">
    <property type="entry name" value="NUDIX_hydrolase-like_dom_sf"/>
</dbReference>
<accession>A0A829Y832</accession>
<feature type="domain" description="HhH-GPD" evidence="15">
    <location>
        <begin position="80"/>
        <end position="231"/>
    </location>
</feature>
<evidence type="ECO:0000256" key="8">
    <source>
        <dbReference type="ARBA" id="ARBA00022763"/>
    </source>
</evidence>
<evidence type="ECO:0000256" key="1">
    <source>
        <dbReference type="ARBA" id="ARBA00000843"/>
    </source>
</evidence>
<keyword evidence="8 14" id="KW-0227">DNA damage</keyword>
<dbReference type="Pfam" id="PF14815">
    <property type="entry name" value="NUDIX_4"/>
    <property type="match status" value="1"/>
</dbReference>
<comment type="cofactor">
    <cofactor evidence="14">
        <name>[4Fe-4S] cluster</name>
        <dbReference type="ChEBI" id="CHEBI:49883"/>
    </cofactor>
    <text evidence="14">Binds 1 [4Fe-4S] cluster.</text>
</comment>
<keyword evidence="6" id="KW-0004">4Fe-4S</keyword>
<dbReference type="SUPFAM" id="SSF55811">
    <property type="entry name" value="Nudix"/>
    <property type="match status" value="1"/>
</dbReference>
<evidence type="ECO:0000256" key="13">
    <source>
        <dbReference type="ARBA" id="ARBA00023295"/>
    </source>
</evidence>
<dbReference type="Pfam" id="PF00730">
    <property type="entry name" value="HhH-GPD"/>
    <property type="match status" value="1"/>
</dbReference>
<dbReference type="FunFam" id="1.10.340.30:FF:000002">
    <property type="entry name" value="Adenine DNA glycosylase"/>
    <property type="match status" value="1"/>
</dbReference>
<keyword evidence="7" id="KW-0479">Metal-binding</keyword>
<dbReference type="GO" id="GO:0032357">
    <property type="term" value="F:oxidized purine DNA binding"/>
    <property type="evidence" value="ECO:0007669"/>
    <property type="project" value="TreeGrafter"/>
</dbReference>
<name>A0A829Y832_9GAMM</name>
<evidence type="ECO:0000256" key="10">
    <source>
        <dbReference type="ARBA" id="ARBA00023004"/>
    </source>
</evidence>
<dbReference type="Gene3D" id="3.90.79.10">
    <property type="entry name" value="Nucleoside Triphosphate Pyrophosphohydrolase"/>
    <property type="match status" value="1"/>
</dbReference>
<dbReference type="Pfam" id="PF00633">
    <property type="entry name" value="HHH"/>
    <property type="match status" value="1"/>
</dbReference>
<gene>
    <name evidence="16" type="primary">mutB</name>
    <name evidence="16" type="ORF">GCM10011487_07620</name>
</gene>
<keyword evidence="17" id="KW-1185">Reference proteome</keyword>
<dbReference type="GO" id="GO:0051539">
    <property type="term" value="F:4 iron, 4 sulfur cluster binding"/>
    <property type="evidence" value="ECO:0007669"/>
    <property type="project" value="UniProtKB-UniRule"/>
</dbReference>
<dbReference type="GO" id="GO:0000701">
    <property type="term" value="F:purine-specific mismatch base pair DNA N-glycosylase activity"/>
    <property type="evidence" value="ECO:0007669"/>
    <property type="project" value="UniProtKB-EC"/>
</dbReference>
<proteinExistence type="inferred from homology"/>
<dbReference type="InterPro" id="IPR029119">
    <property type="entry name" value="MutY_C"/>
</dbReference>
<evidence type="ECO:0000256" key="9">
    <source>
        <dbReference type="ARBA" id="ARBA00022801"/>
    </source>
</evidence>